<gene>
    <name evidence="7" type="ORF">WCI35_003505</name>
</gene>
<dbReference type="AlphaFoldDB" id="A0ABD2FCN0"/>
<dbReference type="SMART" id="SM00398">
    <property type="entry name" value="HMG"/>
    <property type="match status" value="2"/>
</dbReference>
<feature type="compositionally biased region" description="Polar residues" evidence="5">
    <location>
        <begin position="378"/>
        <end position="388"/>
    </location>
</feature>
<evidence type="ECO:0000256" key="3">
    <source>
        <dbReference type="ARBA" id="ARBA00023242"/>
    </source>
</evidence>
<feature type="domain" description="HMG box" evidence="6">
    <location>
        <begin position="222"/>
        <end position="288"/>
    </location>
</feature>
<evidence type="ECO:0000313" key="8">
    <source>
        <dbReference type="Proteomes" id="UP001610411"/>
    </source>
</evidence>
<dbReference type="InterPro" id="IPR036910">
    <property type="entry name" value="HMG_box_dom_sf"/>
</dbReference>
<evidence type="ECO:0000313" key="7">
    <source>
        <dbReference type="EMBL" id="KAL2806923.1"/>
    </source>
</evidence>
<dbReference type="PANTHER" id="PTHR46318">
    <property type="entry name" value="UPSTREAM BINDING TRANSCRIPTION FACTOR"/>
    <property type="match status" value="1"/>
</dbReference>
<evidence type="ECO:0000256" key="5">
    <source>
        <dbReference type="SAM" id="MobiDB-lite"/>
    </source>
</evidence>
<dbReference type="Pfam" id="PF00505">
    <property type="entry name" value="HMG_box"/>
    <property type="match status" value="1"/>
</dbReference>
<accession>A0ABD2FCN0</accession>
<dbReference type="Proteomes" id="UP001610411">
    <property type="component" value="Unassembled WGS sequence"/>
</dbReference>
<feature type="DNA-binding region" description="HMG box" evidence="4">
    <location>
        <begin position="100"/>
        <end position="168"/>
    </location>
</feature>
<dbReference type="CDD" id="cd21998">
    <property type="entry name" value="HMG-box_UBF1_rpt1-like"/>
    <property type="match status" value="1"/>
</dbReference>
<dbReference type="GO" id="GO:0003677">
    <property type="term" value="F:DNA binding"/>
    <property type="evidence" value="ECO:0007669"/>
    <property type="project" value="UniProtKB-UniRule"/>
</dbReference>
<sequence length="388" mass="45604">MVLPKSQDRWSKEDILMLLECMENNLPSNDNHVSQTTQSHLDWEQIAFKNFSGEMCKLKWLEISHKLNKYCTLKELVLEAKKHVKNPNKSKQGKKHPDFPKKPLTAYIRFFKEQWPQYSQMYPGLRNQELTKILSKKYRELPEQMKQKYIQDFQKEKREFEEKLARFREDHPDLVQNSKKSDASKRVRIEAQKNFQGSIKEVRYLPKTDTFSKKVKFYGEPKKPPMNGYHKFHEDSWSSRELQHLPLRERMVEIGRRWQLIPQSLKEQYKSQAEELQKQYKVDLDLWLESLSPEEYAAYKETTCTKRKNMPMTGSPNPKSRCTDLRCSSAQSLQEGLREEQGLQAPGIDSAETIWVDYHPSGGSKGNKEEDEEEDEASNPSGSSSGDE</sequence>
<feature type="non-terminal residue" evidence="7">
    <location>
        <position position="388"/>
    </location>
</feature>
<dbReference type="Gene3D" id="1.10.30.10">
    <property type="entry name" value="High mobility group box domain"/>
    <property type="match status" value="2"/>
</dbReference>
<dbReference type="PROSITE" id="PS50118">
    <property type="entry name" value="HMG_BOX_2"/>
    <property type="match status" value="2"/>
</dbReference>
<keyword evidence="3 4" id="KW-0539">Nucleus</keyword>
<dbReference type="SUPFAM" id="SSF47095">
    <property type="entry name" value="HMG-box"/>
    <property type="match status" value="2"/>
</dbReference>
<evidence type="ECO:0000256" key="4">
    <source>
        <dbReference type="PROSITE-ProRule" id="PRU00267"/>
    </source>
</evidence>
<organism evidence="7 8">
    <name type="scientific">Daubentonia madagascariensis</name>
    <name type="common">Aye-aye</name>
    <name type="synonym">Sciurus madagascariensis</name>
    <dbReference type="NCBI Taxonomy" id="31869"/>
    <lineage>
        <taxon>Eukaryota</taxon>
        <taxon>Metazoa</taxon>
        <taxon>Chordata</taxon>
        <taxon>Craniata</taxon>
        <taxon>Vertebrata</taxon>
        <taxon>Euteleostomi</taxon>
        <taxon>Mammalia</taxon>
        <taxon>Eutheria</taxon>
        <taxon>Euarchontoglires</taxon>
        <taxon>Primates</taxon>
        <taxon>Strepsirrhini</taxon>
        <taxon>Chiromyiformes</taxon>
        <taxon>Daubentoniidae</taxon>
        <taxon>Daubentonia</taxon>
    </lineage>
</organism>
<dbReference type="CDD" id="cd22003">
    <property type="entry name" value="HMG-box_UBF1_rpt6-like"/>
    <property type="match status" value="1"/>
</dbReference>
<dbReference type="GO" id="GO:0005634">
    <property type="term" value="C:nucleus"/>
    <property type="evidence" value="ECO:0007669"/>
    <property type="project" value="UniProtKB-SubCell"/>
</dbReference>
<evidence type="ECO:0000256" key="1">
    <source>
        <dbReference type="ARBA" id="ARBA00004123"/>
    </source>
</evidence>
<keyword evidence="8" id="KW-1185">Reference proteome</keyword>
<dbReference type="InterPro" id="IPR009071">
    <property type="entry name" value="HMG_box_dom"/>
</dbReference>
<dbReference type="EMBL" id="JBFSEQ010000001">
    <property type="protein sequence ID" value="KAL2806923.1"/>
    <property type="molecule type" value="Genomic_DNA"/>
</dbReference>
<dbReference type="InterPro" id="IPR051762">
    <property type="entry name" value="UBF1"/>
</dbReference>
<reference evidence="7 8" key="1">
    <citation type="journal article" date="2024" name="G3 (Bethesda)">
        <title>A hybrid genome assembly of the endangered aye-aye (Daubentonia madagascariensis).</title>
        <authorList>
            <person name="Versoza C.J."/>
            <person name="Pfeifer S.P."/>
        </authorList>
    </citation>
    <scope>NUCLEOTIDE SEQUENCE [LARGE SCALE GENOMIC DNA]</scope>
    <source>
        <strain evidence="7">6821</strain>
    </source>
</reference>
<feature type="region of interest" description="Disordered" evidence="5">
    <location>
        <begin position="333"/>
        <end position="388"/>
    </location>
</feature>
<comment type="subcellular location">
    <subcellularLocation>
        <location evidence="1">Nucleus</location>
    </subcellularLocation>
</comment>
<name>A0ABD2FCN0_DAUMA</name>
<proteinExistence type="predicted"/>
<protein>
    <submittedName>
        <fullName evidence="7">Upstream-binding factor 1-like protein 1</fullName>
    </submittedName>
</protein>
<dbReference type="PANTHER" id="PTHR46318:SF1">
    <property type="entry name" value="UPSTREAM-BINDING FACTOR 1-LIKE PROTEIN 1-RELATED"/>
    <property type="match status" value="1"/>
</dbReference>
<comment type="caution">
    <text evidence="7">The sequence shown here is derived from an EMBL/GenBank/DDBJ whole genome shotgun (WGS) entry which is preliminary data.</text>
</comment>
<keyword evidence="2 4" id="KW-0238">DNA-binding</keyword>
<feature type="DNA-binding region" description="HMG box" evidence="4">
    <location>
        <begin position="222"/>
        <end position="288"/>
    </location>
</feature>
<evidence type="ECO:0000259" key="6">
    <source>
        <dbReference type="PROSITE" id="PS50118"/>
    </source>
</evidence>
<feature type="domain" description="HMG box" evidence="6">
    <location>
        <begin position="100"/>
        <end position="168"/>
    </location>
</feature>
<evidence type="ECO:0000256" key="2">
    <source>
        <dbReference type="ARBA" id="ARBA00023125"/>
    </source>
</evidence>